<name>A0A0B1ZMX1_9SPHN</name>
<proteinExistence type="predicted"/>
<keyword evidence="3" id="KW-1185">Reference proteome</keyword>
<dbReference type="STRING" id="1348853.LK12_14885"/>
<comment type="caution">
    <text evidence="2">The sequence shown here is derived from an EMBL/GenBank/DDBJ whole genome shotgun (WGS) entry which is preliminary data.</text>
</comment>
<dbReference type="Pfam" id="PF20402">
    <property type="entry name" value="DUF6692"/>
    <property type="match status" value="1"/>
</dbReference>
<dbReference type="RefSeq" id="WP_039285712.1">
    <property type="nucleotide sequence ID" value="NZ_JTDI01000004.1"/>
</dbReference>
<gene>
    <name evidence="2" type="ORF">LK12_14885</name>
</gene>
<reference evidence="2 3" key="1">
    <citation type="submission" date="2014-10" db="EMBL/GenBank/DDBJ databases">
        <title>Genome sequence of Novosphingobium malaysiense MUSC 273(T).</title>
        <authorList>
            <person name="Lee L.-H."/>
        </authorList>
    </citation>
    <scope>NUCLEOTIDE SEQUENCE [LARGE SCALE GENOMIC DNA]</scope>
    <source>
        <strain evidence="2 3">MUSC 273</strain>
    </source>
</reference>
<dbReference type="PROSITE" id="PS51257">
    <property type="entry name" value="PROKAR_LIPOPROTEIN"/>
    <property type="match status" value="1"/>
</dbReference>
<sequence>MRSAFILAVAALSLAGCNRNTALGNDREAQLDHVPKPAKIESATAALENVSTAIIKPETMSDADIEALGGKRGRCAVVLTEVAFPSFLYEPGGSGAIKLNGKLIPLPSAGENRFADNGLSVTLRRLAVKGNAGSQGMEMVVVPPGAKDEIGYHGYVRCYGGVKT</sequence>
<evidence type="ECO:0000259" key="1">
    <source>
        <dbReference type="Pfam" id="PF20402"/>
    </source>
</evidence>
<accession>A0A0B1ZMX1</accession>
<dbReference type="AlphaFoldDB" id="A0A0B1ZMX1"/>
<dbReference type="InterPro" id="IPR046514">
    <property type="entry name" value="DUF6692"/>
</dbReference>
<evidence type="ECO:0000313" key="2">
    <source>
        <dbReference type="EMBL" id="KHK90615.1"/>
    </source>
</evidence>
<dbReference type="OrthoDB" id="8451279at2"/>
<dbReference type="Proteomes" id="UP000031057">
    <property type="component" value="Unassembled WGS sequence"/>
</dbReference>
<feature type="domain" description="DUF6692" evidence="1">
    <location>
        <begin position="6"/>
        <end position="161"/>
    </location>
</feature>
<dbReference type="EMBL" id="JTDI01000004">
    <property type="protein sequence ID" value="KHK90615.1"/>
    <property type="molecule type" value="Genomic_DNA"/>
</dbReference>
<organism evidence="2 3">
    <name type="scientific">Novosphingobium malaysiense</name>
    <dbReference type="NCBI Taxonomy" id="1348853"/>
    <lineage>
        <taxon>Bacteria</taxon>
        <taxon>Pseudomonadati</taxon>
        <taxon>Pseudomonadota</taxon>
        <taxon>Alphaproteobacteria</taxon>
        <taxon>Sphingomonadales</taxon>
        <taxon>Sphingomonadaceae</taxon>
        <taxon>Novosphingobium</taxon>
    </lineage>
</organism>
<evidence type="ECO:0000313" key="3">
    <source>
        <dbReference type="Proteomes" id="UP000031057"/>
    </source>
</evidence>
<protein>
    <recommendedName>
        <fullName evidence="1">DUF6692 domain-containing protein</fullName>
    </recommendedName>
</protein>